<accession>A0A6J5YG61</accession>
<evidence type="ECO:0000313" key="2">
    <source>
        <dbReference type="EMBL" id="CAB4324425.1"/>
    </source>
</evidence>
<proteinExistence type="predicted"/>
<feature type="transmembrane region" description="Helical" evidence="1">
    <location>
        <begin position="24"/>
        <end position="43"/>
    </location>
</feature>
<dbReference type="EMBL" id="CAFBNC010000157">
    <property type="protein sequence ID" value="CAB4954947.1"/>
    <property type="molecule type" value="Genomic_DNA"/>
</dbReference>
<organism evidence="2">
    <name type="scientific">freshwater metagenome</name>
    <dbReference type="NCBI Taxonomy" id="449393"/>
    <lineage>
        <taxon>unclassified sequences</taxon>
        <taxon>metagenomes</taxon>
        <taxon>ecological metagenomes</taxon>
    </lineage>
</organism>
<sequence length="127" mass="13534">MVINFDRDAIVGALKELVDELVEIGASALIGIVGGAAIAVSYARESTTIDIDALYGSASEVEQATRNIAQRHGWPVEWGRDNLTPGHAKLAMVASSHGGDDATGANETLTARKRFRSWVRRCVPCGL</sequence>
<dbReference type="AlphaFoldDB" id="A0A6J5YG61"/>
<evidence type="ECO:0000313" key="3">
    <source>
        <dbReference type="EMBL" id="CAB4954947.1"/>
    </source>
</evidence>
<evidence type="ECO:0000256" key="1">
    <source>
        <dbReference type="SAM" id="Phobius"/>
    </source>
</evidence>
<name>A0A6J5YG61_9ZZZZ</name>
<reference evidence="2" key="1">
    <citation type="submission" date="2020-05" db="EMBL/GenBank/DDBJ databases">
        <authorList>
            <person name="Chiriac C."/>
            <person name="Salcher M."/>
            <person name="Ghai R."/>
            <person name="Kavagutti S V."/>
        </authorList>
    </citation>
    <scope>NUCLEOTIDE SEQUENCE</scope>
</reference>
<keyword evidence="1" id="KW-0472">Membrane</keyword>
<dbReference type="EMBL" id="CAEMXZ010000145">
    <property type="protein sequence ID" value="CAB4324425.1"/>
    <property type="molecule type" value="Genomic_DNA"/>
</dbReference>
<gene>
    <name evidence="2" type="ORF">UFOPK1392_02195</name>
    <name evidence="3" type="ORF">UFOPK3733_02101</name>
</gene>
<keyword evidence="1" id="KW-1133">Transmembrane helix</keyword>
<protein>
    <submittedName>
        <fullName evidence="2">Unannotated protein</fullName>
    </submittedName>
</protein>
<keyword evidence="1" id="KW-0812">Transmembrane</keyword>